<dbReference type="InterPro" id="IPR002078">
    <property type="entry name" value="Sigma_54_int"/>
</dbReference>
<dbReference type="InterPro" id="IPR027417">
    <property type="entry name" value="P-loop_NTPase"/>
</dbReference>
<dbReference type="CDD" id="cd00009">
    <property type="entry name" value="AAA"/>
    <property type="match status" value="1"/>
</dbReference>
<dbReference type="SMART" id="SM00382">
    <property type="entry name" value="AAA"/>
    <property type="match status" value="1"/>
</dbReference>
<protein>
    <submittedName>
        <fullName evidence="4">Sigma-54 dependent transcriptional regulator</fullName>
    </submittedName>
</protein>
<dbReference type="PANTHER" id="PTHR32071">
    <property type="entry name" value="TRANSCRIPTIONAL REGULATORY PROTEIN"/>
    <property type="match status" value="1"/>
</dbReference>
<dbReference type="Pfam" id="PF00158">
    <property type="entry name" value="Sigma54_activat"/>
    <property type="match status" value="1"/>
</dbReference>
<dbReference type="Pfam" id="PF25601">
    <property type="entry name" value="AAA_lid_14"/>
    <property type="match status" value="1"/>
</dbReference>
<dbReference type="Gene3D" id="3.40.50.300">
    <property type="entry name" value="P-loop containing nucleotide triphosphate hydrolases"/>
    <property type="match status" value="1"/>
</dbReference>
<dbReference type="SUPFAM" id="SSF46689">
    <property type="entry name" value="Homeodomain-like"/>
    <property type="match status" value="1"/>
</dbReference>
<evidence type="ECO:0000259" key="3">
    <source>
        <dbReference type="PROSITE" id="PS50045"/>
    </source>
</evidence>
<sequence>MKRNNSHRLVSWIGGNDLKASSSDNEDMIEFGPIVSTLQNRNFDHLELLYNYPSKLVEPYLKWLEKHVNIPVTAHYIELSSPVNFGEIYVSANEILSEISKQCSRLSILLSPGTPAMQAVWILLGKTRYKCTFLQSSIEQGVQEVTIPFELSAEYVPAAKSIDSEQLKQLSQSTAPVDAAFDNIVTRSPRMLALKAQAQILAEREVPVLITGETGTGKELFARAIHNASARKEKPFVPVNCGAIPHELVDSVLFGHKKGAFTGATSDKPGVFEQANGGTLFLDEFGELEPSVQVRLLRVLQEGTFVPVGGTSEHRVDVRIITATHRNLMELVANGGFREDLFYRIAVGVLHLPPLREREGDLSLLIDSLLDAMRKNDPQLEHKNISPNAKNLMFQHPWRGNIRELQSTLLRSALWCQGNIINADDIRQSLFSVPAKKNDILKKDVSQGIDINEIIGDFVGEYICEALALTGQNKTRAAQLLGLKNYQTLNNWMEKYGIS</sequence>
<dbReference type="InterPro" id="IPR003593">
    <property type="entry name" value="AAA+_ATPase"/>
</dbReference>
<keyword evidence="5" id="KW-1185">Reference proteome</keyword>
<evidence type="ECO:0000256" key="2">
    <source>
        <dbReference type="ARBA" id="ARBA00022840"/>
    </source>
</evidence>
<dbReference type="PROSITE" id="PS00675">
    <property type="entry name" value="SIGMA54_INTERACT_1"/>
    <property type="match status" value="1"/>
</dbReference>
<keyword evidence="2" id="KW-0067">ATP-binding</keyword>
<name>A0ABT7T0K5_9ALTE</name>
<keyword evidence="1" id="KW-0547">Nucleotide-binding</keyword>
<accession>A0ABT7T0K5</accession>
<gene>
    <name evidence="4" type="ORF">QTP81_15030</name>
</gene>
<dbReference type="SUPFAM" id="SSF52540">
    <property type="entry name" value="P-loop containing nucleoside triphosphate hydrolases"/>
    <property type="match status" value="1"/>
</dbReference>
<evidence type="ECO:0000313" key="5">
    <source>
        <dbReference type="Proteomes" id="UP001234343"/>
    </source>
</evidence>
<comment type="caution">
    <text evidence="4">The sequence shown here is derived from an EMBL/GenBank/DDBJ whole genome shotgun (WGS) entry which is preliminary data.</text>
</comment>
<dbReference type="InterPro" id="IPR009057">
    <property type="entry name" value="Homeodomain-like_sf"/>
</dbReference>
<dbReference type="RefSeq" id="WP_289366606.1">
    <property type="nucleotide sequence ID" value="NZ_JAUCBP010000012.1"/>
</dbReference>
<dbReference type="PANTHER" id="PTHR32071:SF14">
    <property type="entry name" value="TRANSCRIPTIONAL REGULATORY PROTEIN RTCR"/>
    <property type="match status" value="1"/>
</dbReference>
<reference evidence="4 5" key="1">
    <citation type="submission" date="2023-06" db="EMBL/GenBank/DDBJ databases">
        <title>Alteromonas sp. ASW11-36 isolated from intertidal sand.</title>
        <authorList>
            <person name="Li Y."/>
        </authorList>
    </citation>
    <scope>NUCLEOTIDE SEQUENCE [LARGE SCALE GENOMIC DNA]</scope>
    <source>
        <strain evidence="4 5">ASW11-36</strain>
    </source>
</reference>
<dbReference type="EMBL" id="JAUCBP010000012">
    <property type="protein sequence ID" value="MDM7861915.1"/>
    <property type="molecule type" value="Genomic_DNA"/>
</dbReference>
<evidence type="ECO:0000313" key="4">
    <source>
        <dbReference type="EMBL" id="MDM7861915.1"/>
    </source>
</evidence>
<organism evidence="4 5">
    <name type="scientific">Alteromonas arenosi</name>
    <dbReference type="NCBI Taxonomy" id="3055817"/>
    <lineage>
        <taxon>Bacteria</taxon>
        <taxon>Pseudomonadati</taxon>
        <taxon>Pseudomonadota</taxon>
        <taxon>Gammaproteobacteria</taxon>
        <taxon>Alteromonadales</taxon>
        <taxon>Alteromonadaceae</taxon>
        <taxon>Alteromonas/Salinimonas group</taxon>
        <taxon>Alteromonas</taxon>
    </lineage>
</organism>
<dbReference type="Proteomes" id="UP001234343">
    <property type="component" value="Unassembled WGS sequence"/>
</dbReference>
<feature type="domain" description="Sigma-54 factor interaction" evidence="3">
    <location>
        <begin position="184"/>
        <end position="414"/>
    </location>
</feature>
<dbReference type="InterPro" id="IPR025662">
    <property type="entry name" value="Sigma_54_int_dom_ATP-bd_1"/>
</dbReference>
<dbReference type="InterPro" id="IPR058031">
    <property type="entry name" value="AAA_lid_NorR"/>
</dbReference>
<proteinExistence type="predicted"/>
<dbReference type="Gene3D" id="1.10.8.60">
    <property type="match status" value="1"/>
</dbReference>
<evidence type="ECO:0000256" key="1">
    <source>
        <dbReference type="ARBA" id="ARBA00022741"/>
    </source>
</evidence>
<dbReference type="PROSITE" id="PS50045">
    <property type="entry name" value="SIGMA54_INTERACT_4"/>
    <property type="match status" value="1"/>
</dbReference>
<dbReference type="Gene3D" id="1.10.10.60">
    <property type="entry name" value="Homeodomain-like"/>
    <property type="match status" value="1"/>
</dbReference>